<dbReference type="EMBL" id="LVIE01000234">
    <property type="protein sequence ID" value="OHT22358.1"/>
    <property type="molecule type" value="Genomic_DNA"/>
</dbReference>
<accession>A0A1S1HJZ2</accession>
<keyword evidence="2" id="KW-1185">Reference proteome</keyword>
<name>A0A1S1HJZ2_PROST</name>
<organism evidence="1 2">
    <name type="scientific">Providencia stuartii</name>
    <dbReference type="NCBI Taxonomy" id="588"/>
    <lineage>
        <taxon>Bacteria</taxon>
        <taxon>Pseudomonadati</taxon>
        <taxon>Pseudomonadota</taxon>
        <taxon>Gammaproteobacteria</taxon>
        <taxon>Enterobacterales</taxon>
        <taxon>Morganellaceae</taxon>
        <taxon>Providencia</taxon>
    </lineage>
</organism>
<protein>
    <submittedName>
        <fullName evidence="1">Uncharacterized protein</fullName>
    </submittedName>
</protein>
<evidence type="ECO:0000313" key="2">
    <source>
        <dbReference type="Proteomes" id="UP000179588"/>
    </source>
</evidence>
<evidence type="ECO:0000313" key="1">
    <source>
        <dbReference type="EMBL" id="OHT22358.1"/>
    </source>
</evidence>
<comment type="caution">
    <text evidence="1">The sequence shown here is derived from an EMBL/GenBank/DDBJ whole genome shotgun (WGS) entry which is preliminary data.</text>
</comment>
<reference evidence="1 2" key="1">
    <citation type="submission" date="2016-03" db="EMBL/GenBank/DDBJ databases">
        <title>Genome sequence of Providencia stuartii strain, isolated from the salivary glands of larval Lucilia sericata.</title>
        <authorList>
            <person name="Yuan Y."/>
            <person name="Zhang Y."/>
            <person name="Fu S."/>
            <person name="Crippen T.L."/>
            <person name="Visi D."/>
            <person name="Benbow M.E."/>
            <person name="Allen M."/>
            <person name="Tomberlin J.K."/>
            <person name="Sze S.-H."/>
            <person name="Tarone A.M."/>
        </authorList>
    </citation>
    <scope>NUCLEOTIDE SEQUENCE [LARGE SCALE GENOMIC DNA]</scope>
    <source>
        <strain evidence="1 2">Crippen</strain>
    </source>
</reference>
<dbReference type="Proteomes" id="UP000179588">
    <property type="component" value="Unassembled WGS sequence"/>
</dbReference>
<proteinExistence type="predicted"/>
<gene>
    <name evidence="1" type="ORF">A3Q29_11105</name>
</gene>
<dbReference type="AlphaFoldDB" id="A0A1S1HJZ2"/>
<sequence>MQTLNINWLGSCDKCGCSELLVNTEKGNESFLYEDDEITCSECGLKGIVQIDDIGEDDDIGVAFASWNEE</sequence>